<evidence type="ECO:0000313" key="4">
    <source>
        <dbReference type="Proteomes" id="UP000199093"/>
    </source>
</evidence>
<dbReference type="STRING" id="555512.SAMN04487993_103112"/>
<gene>
    <name evidence="3" type="ORF">SAMN04487993_103112</name>
</gene>
<dbReference type="Gene3D" id="2.170.16.10">
    <property type="entry name" value="Hedgehog/Intein (Hint) domain"/>
    <property type="match status" value="1"/>
</dbReference>
<dbReference type="Pfam" id="PF13403">
    <property type="entry name" value="Hint_2"/>
    <property type="match status" value="1"/>
</dbReference>
<evidence type="ECO:0000256" key="1">
    <source>
        <dbReference type="SAM" id="MobiDB-lite"/>
    </source>
</evidence>
<feature type="region of interest" description="Disordered" evidence="1">
    <location>
        <begin position="321"/>
        <end position="357"/>
    </location>
</feature>
<dbReference type="PANTHER" id="PTHR34720:SF9">
    <property type="entry name" value="BLR4714 PROTEIN"/>
    <property type="match status" value="1"/>
</dbReference>
<dbReference type="GO" id="GO:0016539">
    <property type="term" value="P:intein-mediated protein splicing"/>
    <property type="evidence" value="ECO:0007669"/>
    <property type="project" value="InterPro"/>
</dbReference>
<dbReference type="NCBIfam" id="NF012211">
    <property type="entry name" value="tand_rpt_95"/>
    <property type="match status" value="3"/>
</dbReference>
<dbReference type="Pfam" id="PF17963">
    <property type="entry name" value="Big_9"/>
    <property type="match status" value="3"/>
</dbReference>
<dbReference type="Gene3D" id="2.60.40.3440">
    <property type="match status" value="1"/>
</dbReference>
<dbReference type="RefSeq" id="WP_089851707.1">
    <property type="nucleotide sequence ID" value="NZ_FNEJ01000031.1"/>
</dbReference>
<dbReference type="PROSITE" id="PS50817">
    <property type="entry name" value="INTEIN_N_TER"/>
    <property type="match status" value="1"/>
</dbReference>
<dbReference type="OrthoDB" id="6305173at2"/>
<evidence type="ECO:0000313" key="3">
    <source>
        <dbReference type="EMBL" id="SDJ42794.1"/>
    </source>
</evidence>
<feature type="domain" description="Hedgehog/Intein (Hint)" evidence="2">
    <location>
        <begin position="520"/>
        <end position="666"/>
    </location>
</feature>
<organism evidence="3 4">
    <name type="scientific">Salipiger marinus</name>
    <dbReference type="NCBI Taxonomy" id="555512"/>
    <lineage>
        <taxon>Bacteria</taxon>
        <taxon>Pseudomonadati</taxon>
        <taxon>Pseudomonadota</taxon>
        <taxon>Alphaproteobacteria</taxon>
        <taxon>Rhodobacterales</taxon>
        <taxon>Roseobacteraceae</taxon>
        <taxon>Salipiger</taxon>
    </lineage>
</organism>
<dbReference type="AlphaFoldDB" id="A0A1G8TN29"/>
<dbReference type="Gene3D" id="2.60.40.2810">
    <property type="match status" value="2"/>
</dbReference>
<dbReference type="PANTHER" id="PTHR34720">
    <property type="entry name" value="MICROCYSTIN DEPENDENT PROTEIN"/>
    <property type="match status" value="1"/>
</dbReference>
<accession>A0A1G8TN29</accession>
<proteinExistence type="predicted"/>
<dbReference type="EMBL" id="FNEJ01000031">
    <property type="protein sequence ID" value="SDJ42794.1"/>
    <property type="molecule type" value="Genomic_DNA"/>
</dbReference>
<evidence type="ECO:0000259" key="2">
    <source>
        <dbReference type="Pfam" id="PF13403"/>
    </source>
</evidence>
<sequence length="714" mass="73625">MADLVLDWAALGGFGTNLETPPAGGVSTTVDTGGIAVDITFTAQDAGAEAFTANYDGYVPAGSDVDPNSHLKLYGDGGDGGAVSATSTTVMDFRSTDALYTGSVQNVSFLLNDVDGGAGADLGDLADDSTSGTPTAGTSFQDNVTILAYDAEGNSLPVDLQPFGSASVSGGTATGTEVTSFDAASGSLQVTIPGPVARIEVVYANGGDSAQGVLISDVAFSTVDVGDGGNTPPVAVDDLADTPVDTAVTIDVLTNDSDPDGDPLTVTGVTQPANGTVTINEDGTLSYVPATGFTGEDTITYTITDGNGGTATGEVVVTVEDGDGANTPPVAVDDDITTGTDTPVTFDPTDNDTDPDGDPLTVTDVTDPDNGTVTVGDDGSVTYTPDTGFIGEDTITYTVDDGNGGTDTGEIIVTVGDDTVPGGNTPPVAVDDLFTTDDETAITFDPTLNDTDADGDPLTVTGIGSSENGTVVLNEDGTVSYTPNGSFTGFDSFNYTVTDGNGGTAEANITVEVLDGGVVPCFTPGTLIATPQGERLVEDLQVGDRVITRDNGIQEIRWIGRKDLTGFDLARRPQMGPVLIQKGALGKNMPMHDLLVSPNHRILVANDKTALYFEEREVLAAAKHLTGLDGVDEVGTLGVSYIHFMFDQHEVVLSNGVWSESFQPGDYTLRGIDEAQRSEIYELFPELEQAEGLRAYGAARRSLKKHEAQLLTRS</sequence>
<reference evidence="4" key="1">
    <citation type="submission" date="2016-10" db="EMBL/GenBank/DDBJ databases">
        <authorList>
            <person name="Varghese N."/>
            <person name="Submissions S."/>
        </authorList>
    </citation>
    <scope>NUCLEOTIDE SEQUENCE [LARGE SCALE GENOMIC DNA]</scope>
    <source>
        <strain evidence="4">DSM 26424</strain>
    </source>
</reference>
<name>A0A1G8TN29_9RHOB</name>
<dbReference type="InterPro" id="IPR028992">
    <property type="entry name" value="Hedgehog/Intein_dom"/>
</dbReference>
<protein>
    <submittedName>
        <fullName evidence="3">Hint domain-containing protein</fullName>
    </submittedName>
</protein>
<dbReference type="InterPro" id="IPR006141">
    <property type="entry name" value="Intein_N"/>
</dbReference>
<feature type="compositionally biased region" description="Low complexity" evidence="1">
    <location>
        <begin position="337"/>
        <end position="348"/>
    </location>
</feature>
<dbReference type="InterPro" id="IPR036844">
    <property type="entry name" value="Hint_dom_sf"/>
</dbReference>
<dbReference type="SUPFAM" id="SSF51294">
    <property type="entry name" value="Hedgehog/intein (Hint) domain"/>
    <property type="match status" value="1"/>
</dbReference>
<dbReference type="Proteomes" id="UP000199093">
    <property type="component" value="Unassembled WGS sequence"/>
</dbReference>
<keyword evidence="4" id="KW-1185">Reference proteome</keyword>